<dbReference type="RefSeq" id="WP_029373081.1">
    <property type="nucleotide sequence ID" value="NZ_BCSX01000044.1"/>
</dbReference>
<reference evidence="3" key="1">
    <citation type="journal article" date="2016" name="Genome Announc.">
        <title>Draft Genome Sequences of Five Rapidly Growing Mycobacterium Species, M. thermoresistibile, M. fortuitum subsp. acetamidolyticum, M. canariasense, M. brisbanense, and M. novocastrense.</title>
        <authorList>
            <person name="Katahira K."/>
            <person name="Ogura Y."/>
            <person name="Gotoh Y."/>
            <person name="Hayashi T."/>
        </authorList>
    </citation>
    <scope>NUCLEOTIDE SEQUENCE [LARGE SCALE GENOMIC DNA]</scope>
    <source>
        <strain evidence="3">JCM15654</strain>
    </source>
</reference>
<evidence type="ECO:0008006" key="4">
    <source>
        <dbReference type="Google" id="ProtNLM"/>
    </source>
</evidence>
<evidence type="ECO:0000256" key="1">
    <source>
        <dbReference type="SAM" id="SignalP"/>
    </source>
</evidence>
<protein>
    <recommendedName>
        <fullName evidence="4">PE-PGRS family protein</fullName>
    </recommendedName>
</protein>
<proteinExistence type="predicted"/>
<keyword evidence="1" id="KW-0732">Signal</keyword>
<gene>
    <name evidence="2" type="ORF">RMCB_5102</name>
</gene>
<dbReference type="EMBL" id="BCSX01000044">
    <property type="protein sequence ID" value="GAS91006.1"/>
    <property type="molecule type" value="Genomic_DNA"/>
</dbReference>
<feature type="chain" id="PRO_5038479767" description="PE-PGRS family protein" evidence="1">
    <location>
        <begin position="22"/>
        <end position="101"/>
    </location>
</feature>
<reference evidence="3" key="2">
    <citation type="submission" date="2016-02" db="EMBL/GenBank/DDBJ databases">
        <title>Draft genome sequence of five rapidly growing Mycobacterium species.</title>
        <authorList>
            <person name="Katahira K."/>
            <person name="Gotou Y."/>
            <person name="Iida K."/>
            <person name="Ogura Y."/>
            <person name="Hayashi T."/>
        </authorList>
    </citation>
    <scope>NUCLEOTIDE SEQUENCE [LARGE SCALE GENOMIC DNA]</scope>
    <source>
        <strain evidence="3">JCM15654</strain>
    </source>
</reference>
<comment type="caution">
    <text evidence="2">The sequence shown here is derived from an EMBL/GenBank/DDBJ whole genome shotgun (WGS) entry which is preliminary data.</text>
</comment>
<keyword evidence="3" id="KW-1185">Reference proteome</keyword>
<evidence type="ECO:0000313" key="3">
    <source>
        <dbReference type="Proteomes" id="UP000069620"/>
    </source>
</evidence>
<organism evidence="2 3">
    <name type="scientific">Mycolicibacterium brisbanense</name>
    <dbReference type="NCBI Taxonomy" id="146020"/>
    <lineage>
        <taxon>Bacteria</taxon>
        <taxon>Bacillati</taxon>
        <taxon>Actinomycetota</taxon>
        <taxon>Actinomycetes</taxon>
        <taxon>Mycobacteriales</taxon>
        <taxon>Mycobacteriaceae</taxon>
        <taxon>Mycolicibacterium</taxon>
    </lineage>
</organism>
<evidence type="ECO:0000313" key="2">
    <source>
        <dbReference type="EMBL" id="GAS91006.1"/>
    </source>
</evidence>
<dbReference type="AlphaFoldDB" id="A0A100W3P1"/>
<name>A0A100W3P1_9MYCO</name>
<dbReference type="Proteomes" id="UP000069620">
    <property type="component" value="Unassembled WGS sequence"/>
</dbReference>
<accession>A0A100W3P1</accession>
<feature type="signal peptide" evidence="1">
    <location>
        <begin position="1"/>
        <end position="21"/>
    </location>
</feature>
<sequence>MLTIRKLAGTVFVAGAAAAIAAAPTAMLLADAPASLTDLSGTNQVVLADPVGGGDAGGGGGCDSGPGWQGCGGWNPAQGGWGHGCLNGICGGWDGQRGWGN</sequence>